<evidence type="ECO:0000259" key="1">
    <source>
        <dbReference type="Pfam" id="PF13114"/>
    </source>
</evidence>
<keyword evidence="3" id="KW-1185">Reference proteome</keyword>
<evidence type="ECO:0000313" key="2">
    <source>
        <dbReference type="EMBL" id="RDU70240.1"/>
    </source>
</evidence>
<reference evidence="2 3" key="1">
    <citation type="submission" date="2018-04" db="EMBL/GenBank/DDBJ databases">
        <title>Novel Campyloabacter and Helicobacter Species and Strains.</title>
        <authorList>
            <person name="Mannion A.J."/>
            <person name="Shen Z."/>
            <person name="Fox J.G."/>
        </authorList>
    </citation>
    <scope>NUCLEOTIDE SEQUENCE [LARGE SCALE GENOMIC DNA]</scope>
    <source>
        <strain evidence="2 3">MIT 04-9366</strain>
    </source>
</reference>
<comment type="caution">
    <text evidence="2">The sequence shown here is derived from an EMBL/GenBank/DDBJ whole genome shotgun (WGS) entry which is preliminary data.</text>
</comment>
<accession>A0A3D8IZ60</accession>
<dbReference type="OrthoDB" id="5338768at2"/>
<sequence length="206" mass="24294">MQGFILSKTNIKNQDLILRVLTPSKIKELYRFYGMRHSIIDVGRKIDFDTQSDGYFLPKIHNILQLGYEWEREYERVYVWKRFMGLLNQHLKEISEIESFYFELLEWGAHILDKQHPLRVVIEMGAKLLQYEGRNTRFDDDCCFVCQEALGESIALGRAFLFAHPTCIHSEVLDKNKMIDFLSSSSSFLLNDDEVEKIWNVFNQGL</sequence>
<organism evidence="2 3">
    <name type="scientific">Helicobacter brantae</name>
    <dbReference type="NCBI Taxonomy" id="375927"/>
    <lineage>
        <taxon>Bacteria</taxon>
        <taxon>Pseudomonadati</taxon>
        <taxon>Campylobacterota</taxon>
        <taxon>Epsilonproteobacteria</taxon>
        <taxon>Campylobacterales</taxon>
        <taxon>Helicobacteraceae</taxon>
        <taxon>Helicobacter</taxon>
    </lineage>
</organism>
<dbReference type="EMBL" id="NXLV01000012">
    <property type="protein sequence ID" value="RDU70240.1"/>
    <property type="molecule type" value="Genomic_DNA"/>
</dbReference>
<protein>
    <submittedName>
        <fullName evidence="2">Recombination protein RecO</fullName>
    </submittedName>
</protein>
<dbReference type="InterPro" id="IPR022572">
    <property type="entry name" value="DNA_rep/recomb_RecO_N"/>
</dbReference>
<dbReference type="AlphaFoldDB" id="A0A3D8IZ60"/>
<feature type="domain" description="DNA replication/recombination mediator RecO N-terminal" evidence="1">
    <location>
        <begin position="1"/>
        <end position="71"/>
    </location>
</feature>
<dbReference type="Proteomes" id="UP000257045">
    <property type="component" value="Unassembled WGS sequence"/>
</dbReference>
<evidence type="ECO:0000313" key="3">
    <source>
        <dbReference type="Proteomes" id="UP000257045"/>
    </source>
</evidence>
<dbReference type="Pfam" id="PF13114">
    <property type="entry name" value="RecO_N_2"/>
    <property type="match status" value="1"/>
</dbReference>
<proteinExistence type="predicted"/>
<dbReference type="NCBIfam" id="NF010483">
    <property type="entry name" value="PRK13908.1"/>
    <property type="match status" value="1"/>
</dbReference>
<name>A0A3D8IZ60_9HELI</name>
<gene>
    <name evidence="2" type="ORF">CQA58_06415</name>
</gene>
<dbReference type="RefSeq" id="WP_115569899.1">
    <property type="nucleotide sequence ID" value="NZ_NXLV01000012.1"/>
</dbReference>